<proteinExistence type="predicted"/>
<sequence>MYGIICHKHTKTVVGVIQCGNHGKTVETPFTGVSLN</sequence>
<name>I4B3N3_TURPD</name>
<dbReference type="Proteomes" id="UP000006048">
    <property type="component" value="Chromosome"/>
</dbReference>
<dbReference type="AlphaFoldDB" id="I4B3N3"/>
<reference evidence="1 2" key="1">
    <citation type="submission" date="2012-06" db="EMBL/GenBank/DDBJ databases">
        <title>The complete chromosome of genome of Turneriella parva DSM 21527.</title>
        <authorList>
            <consortium name="US DOE Joint Genome Institute (JGI-PGF)"/>
            <person name="Lucas S."/>
            <person name="Han J."/>
            <person name="Lapidus A."/>
            <person name="Bruce D."/>
            <person name="Goodwin L."/>
            <person name="Pitluck S."/>
            <person name="Peters L."/>
            <person name="Kyrpides N."/>
            <person name="Mavromatis K."/>
            <person name="Ivanova N."/>
            <person name="Mikhailova N."/>
            <person name="Chertkov O."/>
            <person name="Detter J.C."/>
            <person name="Tapia R."/>
            <person name="Han C."/>
            <person name="Land M."/>
            <person name="Hauser L."/>
            <person name="Markowitz V."/>
            <person name="Cheng J.-F."/>
            <person name="Hugenholtz P."/>
            <person name="Woyke T."/>
            <person name="Wu D."/>
            <person name="Gronow S."/>
            <person name="Wellnitz S."/>
            <person name="Brambilla E."/>
            <person name="Klenk H.-P."/>
            <person name="Eisen J.A."/>
        </authorList>
    </citation>
    <scope>NUCLEOTIDE SEQUENCE [LARGE SCALE GENOMIC DNA]</scope>
    <source>
        <strain evidence="2">ATCC BAA-1111 / DSM 21527 / NCTC 11395 / H</strain>
    </source>
</reference>
<organism evidence="1 2">
    <name type="scientific">Turneriella parva (strain ATCC BAA-1111 / DSM 21527 / NCTC 11395 / H)</name>
    <name type="common">Leptospira parva</name>
    <dbReference type="NCBI Taxonomy" id="869212"/>
    <lineage>
        <taxon>Bacteria</taxon>
        <taxon>Pseudomonadati</taxon>
        <taxon>Spirochaetota</taxon>
        <taxon>Spirochaetia</taxon>
        <taxon>Leptospirales</taxon>
        <taxon>Leptospiraceae</taxon>
        <taxon>Turneriella</taxon>
    </lineage>
</organism>
<accession>I4B3N3</accession>
<dbReference type="KEGG" id="tpx:Turpa_1242"/>
<evidence type="ECO:0000313" key="1">
    <source>
        <dbReference type="EMBL" id="AFM11890.1"/>
    </source>
</evidence>
<protein>
    <submittedName>
        <fullName evidence="1">Uncharacterized protein</fullName>
    </submittedName>
</protein>
<keyword evidence="2" id="KW-1185">Reference proteome</keyword>
<evidence type="ECO:0000313" key="2">
    <source>
        <dbReference type="Proteomes" id="UP000006048"/>
    </source>
</evidence>
<dbReference type="STRING" id="869212.Turpa_1242"/>
<dbReference type="HOGENOM" id="CLU_3359094_0_0_12"/>
<dbReference type="EMBL" id="CP002959">
    <property type="protein sequence ID" value="AFM11890.1"/>
    <property type="molecule type" value="Genomic_DNA"/>
</dbReference>
<gene>
    <name evidence="1" type="ordered locus">Turpa_1242</name>
</gene>